<keyword evidence="1" id="KW-0418">Kinase</keyword>
<dbReference type="SMART" id="SM01298">
    <property type="entry name" value="KapB"/>
    <property type="match status" value="1"/>
</dbReference>
<dbReference type="Gene3D" id="2.30.30.430">
    <property type="entry name" value="Kinase associated protein B domain"/>
    <property type="match status" value="1"/>
</dbReference>
<evidence type="ECO:0000313" key="1">
    <source>
        <dbReference type="EMBL" id="SDH05494.1"/>
    </source>
</evidence>
<keyword evidence="2" id="KW-1185">Reference proteome</keyword>
<evidence type="ECO:0000313" key="2">
    <source>
        <dbReference type="Proteomes" id="UP000199163"/>
    </source>
</evidence>
<dbReference type="EMBL" id="FNDK01000001">
    <property type="protein sequence ID" value="SDH05494.1"/>
    <property type="molecule type" value="Genomic_DNA"/>
</dbReference>
<dbReference type="STRING" id="568899.SAMN05192534_101463"/>
<organism evidence="1 2">
    <name type="scientific">Alteribacillus persepolensis</name>
    <dbReference type="NCBI Taxonomy" id="568899"/>
    <lineage>
        <taxon>Bacteria</taxon>
        <taxon>Bacillati</taxon>
        <taxon>Bacillota</taxon>
        <taxon>Bacilli</taxon>
        <taxon>Bacillales</taxon>
        <taxon>Bacillaceae</taxon>
        <taxon>Alteribacillus</taxon>
    </lineage>
</organism>
<dbReference type="InterPro" id="IPR038080">
    <property type="entry name" value="KapB_sf"/>
</dbReference>
<dbReference type="Pfam" id="PF08810">
    <property type="entry name" value="KapB"/>
    <property type="match status" value="1"/>
</dbReference>
<dbReference type="AlphaFoldDB" id="A0A1G7Z9X1"/>
<dbReference type="RefSeq" id="WP_245705148.1">
    <property type="nucleotide sequence ID" value="NZ_FNDK01000001.1"/>
</dbReference>
<sequence length="131" mass="15121">MEEVKMVKVPYKTGQYAAEVMKEKGDKMLVKVLAVLKHPKQGDLHQPNQVDVALFHERKALAHYEKVWVPKSVAKPFEEELPSYEKSLIRAVDELKNKLSSKEDDYSKKALDTLKTVEKDYAYEANENRLS</sequence>
<proteinExistence type="predicted"/>
<dbReference type="SUPFAM" id="SSF141251">
    <property type="entry name" value="Kinase-associated protein B-like"/>
    <property type="match status" value="1"/>
</dbReference>
<name>A0A1G7Z9X1_9BACI</name>
<dbReference type="GO" id="GO:0016301">
    <property type="term" value="F:kinase activity"/>
    <property type="evidence" value="ECO:0007669"/>
    <property type="project" value="UniProtKB-KW"/>
</dbReference>
<accession>A0A1G7Z9X1</accession>
<dbReference type="InterPro" id="IPR014916">
    <property type="entry name" value="KapB"/>
</dbReference>
<gene>
    <name evidence="1" type="ORF">SAMN05192534_101463</name>
</gene>
<dbReference type="Proteomes" id="UP000199163">
    <property type="component" value="Unassembled WGS sequence"/>
</dbReference>
<keyword evidence="1" id="KW-0808">Transferase</keyword>
<reference evidence="1 2" key="1">
    <citation type="submission" date="2016-10" db="EMBL/GenBank/DDBJ databases">
        <authorList>
            <person name="de Groot N.N."/>
        </authorList>
    </citation>
    <scope>NUCLEOTIDE SEQUENCE [LARGE SCALE GENOMIC DNA]</scope>
    <source>
        <strain evidence="1 2">DSM 21632</strain>
    </source>
</reference>
<protein>
    <submittedName>
        <fullName evidence="1">Kinase-associated protein B</fullName>
    </submittedName>
</protein>